<dbReference type="RefSeq" id="WP_285671586.1">
    <property type="nucleotide sequence ID" value="NZ_BSYI01000013.1"/>
</dbReference>
<dbReference type="Gene3D" id="1.10.645.10">
    <property type="entry name" value="Cytochrome-c3 Hydrogenase, chain B"/>
    <property type="match status" value="1"/>
</dbReference>
<proteinExistence type="predicted"/>
<organism evidence="1 2">
    <name type="scientific">Paralimibaculum aggregatum</name>
    <dbReference type="NCBI Taxonomy" id="3036245"/>
    <lineage>
        <taxon>Bacteria</taxon>
        <taxon>Pseudomonadati</taxon>
        <taxon>Pseudomonadota</taxon>
        <taxon>Alphaproteobacteria</taxon>
        <taxon>Rhodobacterales</taxon>
        <taxon>Paracoccaceae</taxon>
        <taxon>Paralimibaculum</taxon>
    </lineage>
</organism>
<dbReference type="SUPFAM" id="SSF56762">
    <property type="entry name" value="HydB/Nqo4-like"/>
    <property type="match status" value="1"/>
</dbReference>
<dbReference type="EMBL" id="BSYI01000013">
    <property type="protein sequence ID" value="GMG82794.1"/>
    <property type="molecule type" value="Genomic_DNA"/>
</dbReference>
<evidence type="ECO:0008006" key="3">
    <source>
        <dbReference type="Google" id="ProtNLM"/>
    </source>
</evidence>
<reference evidence="1 2" key="1">
    <citation type="submission" date="2023-04" db="EMBL/GenBank/DDBJ databases">
        <title>Marinoamorphus aggregata gen. nov., sp. Nov., isolate from tissue of brittle star Ophioplocus japonicus.</title>
        <authorList>
            <person name="Kawano K."/>
            <person name="Sawayama S."/>
            <person name="Nakagawa S."/>
        </authorList>
    </citation>
    <scope>NUCLEOTIDE SEQUENCE [LARGE SCALE GENOMIC DNA]</scope>
    <source>
        <strain evidence="1 2">NKW23</strain>
    </source>
</reference>
<accession>A0ABQ6LKM5</accession>
<keyword evidence="2" id="KW-1185">Reference proteome</keyword>
<comment type="caution">
    <text evidence="1">The sequence shown here is derived from an EMBL/GenBank/DDBJ whole genome shotgun (WGS) entry which is preliminary data.</text>
</comment>
<sequence>MLLLAQNAKVVDLRIARRNLAPIRRALIGQYADEVSARLPAHFPVCPAALCVAFGRALDAALIRGQDAAREAARNRLLLAEAALTHIARLAVVWPRAIGAERRSGSLAEGRRILAGMMAGADPAEGRRRLGAILRREFESCTAGGGTAGRLVARLERIQPELPSDPPLARADAAWFDRRLAAAPQFSDAPDRDGAPAEPCGQFSRAGHPALRIRAMLVQAAEDLQRLEEDAVPVEDLAELGHRSHFAGCGIARTARGPLACRLRLDKGRIVDFRVVGPTEWLAHPDGALARALGALSGPEIEADARAVTAAYAPCVGLEFRLVERVAQAS</sequence>
<dbReference type="InterPro" id="IPR029014">
    <property type="entry name" value="NiFe-Hase_large"/>
</dbReference>
<dbReference type="Proteomes" id="UP001239909">
    <property type="component" value="Unassembled WGS sequence"/>
</dbReference>
<name>A0ABQ6LKM5_9RHOB</name>
<evidence type="ECO:0000313" key="1">
    <source>
        <dbReference type="EMBL" id="GMG82794.1"/>
    </source>
</evidence>
<gene>
    <name evidence="1" type="ORF">LNKW23_20070</name>
</gene>
<evidence type="ECO:0000313" key="2">
    <source>
        <dbReference type="Proteomes" id="UP001239909"/>
    </source>
</evidence>
<protein>
    <recommendedName>
        <fullName evidence="3">Hydrogenase</fullName>
    </recommendedName>
</protein>